<gene>
    <name evidence="1" type="ORF">BDV37DRAFT_266316</name>
</gene>
<keyword evidence="2" id="KW-1185">Reference proteome</keyword>
<evidence type="ECO:0000313" key="1">
    <source>
        <dbReference type="EMBL" id="KAE8397183.1"/>
    </source>
</evidence>
<evidence type="ECO:0000313" key="2">
    <source>
        <dbReference type="Proteomes" id="UP000325579"/>
    </source>
</evidence>
<protein>
    <submittedName>
        <fullName evidence="1">Uncharacterized protein</fullName>
    </submittedName>
</protein>
<name>A0A5N6HIH6_9EURO</name>
<sequence>MISCFRFYPGMNEPHRTPLLQRPYCQAMSTYALWYTLYVTTFGIVSGHTRFPRRYSAPATGGTAMVNDMFLAKSTSLRFILGALSAVWPRRLELLRDITSQRQLLPREC</sequence>
<reference evidence="1 2" key="1">
    <citation type="submission" date="2019-04" db="EMBL/GenBank/DDBJ databases">
        <authorList>
            <consortium name="DOE Joint Genome Institute"/>
            <person name="Mondo S."/>
            <person name="Kjaerbolling I."/>
            <person name="Vesth T."/>
            <person name="Frisvad J.C."/>
            <person name="Nybo J.L."/>
            <person name="Theobald S."/>
            <person name="Kildgaard S."/>
            <person name="Isbrandt T."/>
            <person name="Kuo A."/>
            <person name="Sato A."/>
            <person name="Lyhne E.K."/>
            <person name="Kogle M.E."/>
            <person name="Wiebenga A."/>
            <person name="Kun R.S."/>
            <person name="Lubbers R.J."/>
            <person name="Makela M.R."/>
            <person name="Barry K."/>
            <person name="Chovatia M."/>
            <person name="Clum A."/>
            <person name="Daum C."/>
            <person name="Haridas S."/>
            <person name="He G."/>
            <person name="LaButti K."/>
            <person name="Lipzen A."/>
            <person name="Riley R."/>
            <person name="Salamov A."/>
            <person name="Simmons B.A."/>
            <person name="Magnuson J.K."/>
            <person name="Henrissat B."/>
            <person name="Mortensen U.H."/>
            <person name="Larsen T.O."/>
            <person name="Devries R.P."/>
            <person name="Grigoriev I.V."/>
            <person name="Machida M."/>
            <person name="Baker S.E."/>
            <person name="Andersen M.R."/>
            <person name="Cantor M.N."/>
            <person name="Hua S.X."/>
        </authorList>
    </citation>
    <scope>NUCLEOTIDE SEQUENCE [LARGE SCALE GENOMIC DNA]</scope>
    <source>
        <strain evidence="1 2">CBS 119388</strain>
    </source>
</reference>
<dbReference type="GeneID" id="43668592"/>
<accession>A0A5N7CU93</accession>
<dbReference type="Proteomes" id="UP000325579">
    <property type="component" value="Unassembled WGS sequence"/>
</dbReference>
<dbReference type="RefSeq" id="XP_031934502.1">
    <property type="nucleotide sequence ID" value="XM_032083901.1"/>
</dbReference>
<proteinExistence type="predicted"/>
<dbReference type="AlphaFoldDB" id="A0A5N6HIH6"/>
<accession>A0A5N6HIH6</accession>
<organism evidence="1 2">
    <name type="scientific">Aspergillus pseudonomiae</name>
    <dbReference type="NCBI Taxonomy" id="1506151"/>
    <lineage>
        <taxon>Eukaryota</taxon>
        <taxon>Fungi</taxon>
        <taxon>Dikarya</taxon>
        <taxon>Ascomycota</taxon>
        <taxon>Pezizomycotina</taxon>
        <taxon>Eurotiomycetes</taxon>
        <taxon>Eurotiomycetidae</taxon>
        <taxon>Eurotiales</taxon>
        <taxon>Aspergillaceae</taxon>
        <taxon>Aspergillus</taxon>
        <taxon>Aspergillus subgen. Circumdati</taxon>
    </lineage>
</organism>
<dbReference type="EMBL" id="ML736913">
    <property type="protein sequence ID" value="KAE8397183.1"/>
    <property type="molecule type" value="Genomic_DNA"/>
</dbReference>